<dbReference type="CDD" id="cd00143">
    <property type="entry name" value="PP2Cc"/>
    <property type="match status" value="1"/>
</dbReference>
<evidence type="ECO:0000256" key="1">
    <source>
        <dbReference type="ARBA" id="ARBA00022723"/>
    </source>
</evidence>
<reference evidence="7" key="2">
    <citation type="submission" date="2022-01" db="EMBL/GenBank/DDBJ databases">
        <authorList>
            <person name="Hirooka S."/>
            <person name="Miyagishima S.Y."/>
        </authorList>
    </citation>
    <scope>NUCLEOTIDE SEQUENCE</scope>
    <source>
        <strain evidence="7">NBRC 102759</strain>
    </source>
</reference>
<dbReference type="PROSITE" id="PS01032">
    <property type="entry name" value="PPM_1"/>
    <property type="match status" value="1"/>
</dbReference>
<keyword evidence="3 4" id="KW-0904">Protein phosphatase</keyword>
<gene>
    <name evidence="7" type="ORF">GpartN1_g5718.t1</name>
</gene>
<evidence type="ECO:0000313" key="8">
    <source>
        <dbReference type="Proteomes" id="UP001061958"/>
    </source>
</evidence>
<dbReference type="PANTHER" id="PTHR47992">
    <property type="entry name" value="PROTEIN PHOSPHATASE"/>
    <property type="match status" value="1"/>
</dbReference>
<organism evidence="7 8">
    <name type="scientific">Galdieria partita</name>
    <dbReference type="NCBI Taxonomy" id="83374"/>
    <lineage>
        <taxon>Eukaryota</taxon>
        <taxon>Rhodophyta</taxon>
        <taxon>Bangiophyceae</taxon>
        <taxon>Galdieriales</taxon>
        <taxon>Galdieriaceae</taxon>
        <taxon>Galdieria</taxon>
    </lineage>
</organism>
<name>A0A9C7USQ9_9RHOD</name>
<dbReference type="OrthoDB" id="5451at2759"/>
<keyword evidence="2 4" id="KW-0378">Hydrolase</keyword>
<dbReference type="GO" id="GO:0046872">
    <property type="term" value="F:metal ion binding"/>
    <property type="evidence" value="ECO:0007669"/>
    <property type="project" value="UniProtKB-KW"/>
</dbReference>
<feature type="domain" description="PPM-type phosphatase" evidence="6">
    <location>
        <begin position="147"/>
        <end position="475"/>
    </location>
</feature>
<dbReference type="Gene3D" id="3.60.40.10">
    <property type="entry name" value="PPM-type phosphatase domain"/>
    <property type="match status" value="1"/>
</dbReference>
<reference evidence="7" key="1">
    <citation type="journal article" date="2022" name="Proc. Natl. Acad. Sci. U.S.A.">
        <title>Life cycle and functional genomics of the unicellular red alga Galdieria for elucidating algal and plant evolution and industrial use.</title>
        <authorList>
            <person name="Hirooka S."/>
            <person name="Itabashi T."/>
            <person name="Ichinose T.M."/>
            <person name="Onuma R."/>
            <person name="Fujiwara T."/>
            <person name="Yamashita S."/>
            <person name="Jong L.W."/>
            <person name="Tomita R."/>
            <person name="Iwane A.H."/>
            <person name="Miyagishima S.Y."/>
        </authorList>
    </citation>
    <scope>NUCLEOTIDE SEQUENCE</scope>
    <source>
        <strain evidence="7">NBRC 102759</strain>
    </source>
</reference>
<dbReference type="SUPFAM" id="SSF81606">
    <property type="entry name" value="PP2C-like"/>
    <property type="match status" value="1"/>
</dbReference>
<comment type="similarity">
    <text evidence="4">Belongs to the PP2C family.</text>
</comment>
<evidence type="ECO:0000256" key="3">
    <source>
        <dbReference type="ARBA" id="ARBA00022912"/>
    </source>
</evidence>
<dbReference type="GO" id="GO:0004722">
    <property type="term" value="F:protein serine/threonine phosphatase activity"/>
    <property type="evidence" value="ECO:0007669"/>
    <property type="project" value="InterPro"/>
</dbReference>
<feature type="region of interest" description="Disordered" evidence="5">
    <location>
        <begin position="1"/>
        <end position="45"/>
    </location>
</feature>
<evidence type="ECO:0000313" key="7">
    <source>
        <dbReference type="EMBL" id="GJQ13927.1"/>
    </source>
</evidence>
<comment type="caution">
    <text evidence="7">The sequence shown here is derived from an EMBL/GenBank/DDBJ whole genome shotgun (WGS) entry which is preliminary data.</text>
</comment>
<evidence type="ECO:0000256" key="2">
    <source>
        <dbReference type="ARBA" id="ARBA00022801"/>
    </source>
</evidence>
<dbReference type="InterPro" id="IPR036457">
    <property type="entry name" value="PPM-type-like_dom_sf"/>
</dbReference>
<evidence type="ECO:0000259" key="6">
    <source>
        <dbReference type="PROSITE" id="PS51746"/>
    </source>
</evidence>
<dbReference type="Proteomes" id="UP001061958">
    <property type="component" value="Unassembled WGS sequence"/>
</dbReference>
<dbReference type="Pfam" id="PF00481">
    <property type="entry name" value="PP2C"/>
    <property type="match status" value="1"/>
</dbReference>
<dbReference type="InterPro" id="IPR000222">
    <property type="entry name" value="PP2C_BS"/>
</dbReference>
<keyword evidence="8" id="KW-1185">Reference proteome</keyword>
<protein>
    <recommendedName>
        <fullName evidence="6">PPM-type phosphatase domain-containing protein</fullName>
    </recommendedName>
</protein>
<feature type="compositionally biased region" description="Polar residues" evidence="5">
    <location>
        <begin position="1"/>
        <end position="12"/>
    </location>
</feature>
<dbReference type="InterPro" id="IPR001932">
    <property type="entry name" value="PPM-type_phosphatase-like_dom"/>
</dbReference>
<dbReference type="PROSITE" id="PS51746">
    <property type="entry name" value="PPM_2"/>
    <property type="match status" value="1"/>
</dbReference>
<dbReference type="InterPro" id="IPR015655">
    <property type="entry name" value="PP2C"/>
</dbReference>
<dbReference type="EMBL" id="BQMJ01000049">
    <property type="protein sequence ID" value="GJQ13927.1"/>
    <property type="molecule type" value="Genomic_DNA"/>
</dbReference>
<evidence type="ECO:0000256" key="4">
    <source>
        <dbReference type="RuleBase" id="RU003465"/>
    </source>
</evidence>
<accession>A0A9C7USQ9</accession>
<proteinExistence type="inferred from homology"/>
<sequence>MGNRNTKSSTDVSEIGADQPKMAGSPNRALRIKGVASDSPTEDDASLDVATLREQRLRLSLDVEGEQLPTIRGKRTPRLPQVLEAELAKPAPIAAKSFRKPKTPKVSFKSLEKPNRDTAIAANINSNGLLEKKLQGVSEASPVLNFTYGTFSLAGWEPVRELRDGQQARKENQDAYCCYERFGGRQAEAFFGVFDGHGARGKAVAEFVRDVLPTVLDSQLKDLSKLSDQEDIKSSEATLLGRLDPNIVTCTELKGKHQLDIVKAAIQGFIDCSKTLNSSDSNVDTFLSGTTAVVAWFYKTLLFCCNLGDSRCVVGRQCYPFSVSRMTKEKYVAVEMSYDQKPSRVDETQRVVAAGGRVASWQSGVGPLRVWLADEWIPGLAMTRSFGDSLLHSVGVSEIPEVTCIQLSEVDKFCVLASDGVWEFMSSQEVVDFLGKYRRKYSAQEAAESLVQEAVRRWRKNEQVVDDVTAIVIWIDCKVASPNSNKLESNVVSDVPSGHKGSSIGGFWHSWKNWSSLGTDSSKNNCFGFQPVLIESNGTLKPFVPQNHET</sequence>
<evidence type="ECO:0000256" key="5">
    <source>
        <dbReference type="SAM" id="MobiDB-lite"/>
    </source>
</evidence>
<dbReference type="SMART" id="SM00332">
    <property type="entry name" value="PP2Cc"/>
    <property type="match status" value="1"/>
</dbReference>
<keyword evidence="1" id="KW-0479">Metal-binding</keyword>
<dbReference type="AlphaFoldDB" id="A0A9C7USQ9"/>